<accession>A0A9E8MVS4</accession>
<dbReference type="InterPro" id="IPR057436">
    <property type="entry name" value="5TMH_Lnb"/>
</dbReference>
<evidence type="ECO:0000259" key="2">
    <source>
        <dbReference type="Pfam" id="PF25221"/>
    </source>
</evidence>
<dbReference type="RefSeq" id="WP_267676564.1">
    <property type="nucleotide sequence ID" value="NZ_CP113088.1"/>
</dbReference>
<reference evidence="3" key="1">
    <citation type="submission" date="2022-11" db="EMBL/GenBank/DDBJ databases">
        <title>Lacinutrix neustonica HL-RS19T sp. nov., isolated from the surface microlayer sample of brackish Lake Shihwa.</title>
        <authorList>
            <person name="Choi J.Y."/>
            <person name="Hwang C.Y."/>
        </authorList>
    </citation>
    <scope>NUCLEOTIDE SEQUENCE</scope>
    <source>
        <strain evidence="3">HL-RS19</strain>
    </source>
</reference>
<dbReference type="Pfam" id="PF25221">
    <property type="entry name" value="5TMH_Lnb"/>
    <property type="match status" value="1"/>
</dbReference>
<evidence type="ECO:0000256" key="1">
    <source>
        <dbReference type="SAM" id="Phobius"/>
    </source>
</evidence>
<protein>
    <recommendedName>
        <fullName evidence="2">Lnb-like transmembrane domain-containing protein</fullName>
    </recommendedName>
</protein>
<gene>
    <name evidence="3" type="ORF">N7U66_19335</name>
</gene>
<dbReference type="EMBL" id="CP113088">
    <property type="protein sequence ID" value="WAC01966.1"/>
    <property type="molecule type" value="Genomic_DNA"/>
</dbReference>
<feature type="transmembrane region" description="Helical" evidence="1">
    <location>
        <begin position="100"/>
        <end position="119"/>
    </location>
</feature>
<keyword evidence="1" id="KW-0812">Transmembrane</keyword>
<feature type="transmembrane region" description="Helical" evidence="1">
    <location>
        <begin position="74"/>
        <end position="94"/>
    </location>
</feature>
<evidence type="ECO:0000313" key="4">
    <source>
        <dbReference type="Proteomes" id="UP001164705"/>
    </source>
</evidence>
<keyword evidence="1" id="KW-1133">Transmembrane helix</keyword>
<feature type="transmembrane region" description="Helical" evidence="1">
    <location>
        <begin position="52"/>
        <end position="67"/>
    </location>
</feature>
<evidence type="ECO:0000313" key="3">
    <source>
        <dbReference type="EMBL" id="WAC01966.1"/>
    </source>
</evidence>
<proteinExistence type="predicted"/>
<dbReference type="AlphaFoldDB" id="A0A9E8MVS4"/>
<feature type="domain" description="Lnb-like transmembrane" evidence="2">
    <location>
        <begin position="2"/>
        <end position="121"/>
    </location>
</feature>
<organism evidence="3 4">
    <name type="scientific">Lacinutrix neustonica</name>
    <dbReference type="NCBI Taxonomy" id="2980107"/>
    <lineage>
        <taxon>Bacteria</taxon>
        <taxon>Pseudomonadati</taxon>
        <taxon>Bacteroidota</taxon>
        <taxon>Flavobacteriia</taxon>
        <taxon>Flavobacteriales</taxon>
        <taxon>Flavobacteriaceae</taxon>
        <taxon>Lacinutrix</taxon>
    </lineage>
</organism>
<name>A0A9E8MVS4_9FLAO</name>
<keyword evidence="4" id="KW-1185">Reference proteome</keyword>
<sequence>MILWITYNDYKKDTRTKWLDVAIYTITGSIGTLLFLLWFATDHTATANNYNVLWAFPLNLIIIYQATKTVPKRWYIGFIKLLIILLVLMTLHWIVGVQGFSFALIPFLIALFFRYLYLLRFDKKVYSA</sequence>
<dbReference type="KEGG" id="lnu:N7U66_19335"/>
<keyword evidence="1" id="KW-0472">Membrane</keyword>
<feature type="transmembrane region" description="Helical" evidence="1">
    <location>
        <begin position="21"/>
        <end position="40"/>
    </location>
</feature>
<dbReference type="Proteomes" id="UP001164705">
    <property type="component" value="Chromosome"/>
</dbReference>